<dbReference type="EMBL" id="AF351616">
    <property type="protein sequence ID" value="AAN76516.1"/>
    <property type="molecule type" value="mRNA"/>
</dbReference>
<dbReference type="CDD" id="cd00110">
    <property type="entry name" value="LamG"/>
    <property type="match status" value="1"/>
</dbReference>
<protein>
    <submittedName>
        <fullName evidence="4">UG0315G03</fullName>
    </submittedName>
</protein>
<keyword evidence="1" id="KW-0677">Repeat</keyword>
<dbReference type="PROSITE" id="PS50025">
    <property type="entry name" value="LAM_G_DOMAIN"/>
    <property type="match status" value="1"/>
</dbReference>
<organism evidence="4">
    <name type="scientific">Homo sapiens</name>
    <name type="common">Human</name>
    <dbReference type="NCBI Taxonomy" id="9606"/>
    <lineage>
        <taxon>Eukaryota</taxon>
        <taxon>Metazoa</taxon>
        <taxon>Chordata</taxon>
        <taxon>Craniata</taxon>
        <taxon>Vertebrata</taxon>
        <taxon>Euteleostomi</taxon>
        <taxon>Mammalia</taxon>
        <taxon>Eutheria</taxon>
        <taxon>Euarchontoglires</taxon>
        <taxon>Primates</taxon>
        <taxon>Haplorrhini</taxon>
        <taxon>Catarrhini</taxon>
        <taxon>Hominidae</taxon>
        <taxon>Homo</taxon>
    </lineage>
</organism>
<comment type="caution">
    <text evidence="2">Lacks conserved residue(s) required for the propagation of feature annotation.</text>
</comment>
<evidence type="ECO:0000313" key="4">
    <source>
        <dbReference type="EMBL" id="AAN76516.1"/>
    </source>
</evidence>
<dbReference type="InterPro" id="IPR013320">
    <property type="entry name" value="ConA-like_dom_sf"/>
</dbReference>
<sequence>MLIGGNIEVHVNPGDGTGLRKALLHAPTGTCSDGQAHSISLVRNRRIITVQLDENNPVEMKLGTLVESRTINVSNLYVGGIPEGEGTSLLTMRRSFHGCIKNLIFNLELLDFNSAVGMSKSTWTPAGCQKGLSWLPMQRTSKLLPEPRAFPVGAASFTISQVQSAKEGLGQRELKWGLAVKVPAKAGAGAGAGAVLKIRAGTGRERVPQATQMTRPNP</sequence>
<dbReference type="AlphaFoldDB" id="Q8IXG5"/>
<dbReference type="PANTHER" id="PTHR15036:SF81">
    <property type="entry name" value="LAMININ SUBUNIT ALPHA-1"/>
    <property type="match status" value="1"/>
</dbReference>
<evidence type="ECO:0000256" key="1">
    <source>
        <dbReference type="ARBA" id="ARBA00022737"/>
    </source>
</evidence>
<dbReference type="PANTHER" id="PTHR15036">
    <property type="entry name" value="PIKACHURIN-LIKE PROTEIN"/>
    <property type="match status" value="1"/>
</dbReference>
<dbReference type="SUPFAM" id="SSF49899">
    <property type="entry name" value="Concanavalin A-like lectins/glucanases"/>
    <property type="match status" value="1"/>
</dbReference>
<dbReference type="InterPro" id="IPR001791">
    <property type="entry name" value="Laminin_G"/>
</dbReference>
<proteinExistence type="evidence at transcript level"/>
<dbReference type="Pfam" id="PF00054">
    <property type="entry name" value="Laminin_G_1"/>
    <property type="match status" value="1"/>
</dbReference>
<evidence type="ECO:0000256" key="2">
    <source>
        <dbReference type="PROSITE-ProRule" id="PRU00122"/>
    </source>
</evidence>
<dbReference type="Gene3D" id="2.60.120.200">
    <property type="match status" value="1"/>
</dbReference>
<name>Q8IXG5_HUMAN</name>
<reference evidence="4" key="1">
    <citation type="submission" date="2001-02" db="EMBL/GenBank/DDBJ databases">
        <title>Isolation of full-length cDNA clones from human fetal brain cDNA library.</title>
        <authorList>
            <person name="Xie Y."/>
            <person name="Mao Y."/>
        </authorList>
    </citation>
    <scope>NUCLEOTIDE SEQUENCE</scope>
</reference>
<evidence type="ECO:0000259" key="3">
    <source>
        <dbReference type="PROSITE" id="PS50025"/>
    </source>
</evidence>
<dbReference type="InterPro" id="IPR050372">
    <property type="entry name" value="Neurexin-related_CASP"/>
</dbReference>
<feature type="domain" description="Laminin G" evidence="3">
    <location>
        <begin position="1"/>
        <end position="128"/>
    </location>
</feature>
<dbReference type="SMART" id="SM00282">
    <property type="entry name" value="LamG"/>
    <property type="match status" value="1"/>
</dbReference>
<dbReference type="PeptideAtlas" id="Q8IXG5"/>
<accession>Q8IXG5</accession>